<dbReference type="AlphaFoldDB" id="A0A4C1WYW4"/>
<reference evidence="1 2" key="1">
    <citation type="journal article" date="2019" name="Commun. Biol.">
        <title>The bagworm genome reveals a unique fibroin gene that provides high tensile strength.</title>
        <authorList>
            <person name="Kono N."/>
            <person name="Nakamura H."/>
            <person name="Ohtoshi R."/>
            <person name="Tomita M."/>
            <person name="Numata K."/>
            <person name="Arakawa K."/>
        </authorList>
    </citation>
    <scope>NUCLEOTIDE SEQUENCE [LARGE SCALE GENOMIC DNA]</scope>
</reference>
<dbReference type="Proteomes" id="UP000299102">
    <property type="component" value="Unassembled WGS sequence"/>
</dbReference>
<dbReference type="EMBL" id="BGZK01000680">
    <property type="protein sequence ID" value="GBP55872.1"/>
    <property type="molecule type" value="Genomic_DNA"/>
</dbReference>
<evidence type="ECO:0000313" key="1">
    <source>
        <dbReference type="EMBL" id="GBP55872.1"/>
    </source>
</evidence>
<protein>
    <submittedName>
        <fullName evidence="1">Uncharacterized protein</fullName>
    </submittedName>
</protein>
<keyword evidence="2" id="KW-1185">Reference proteome</keyword>
<proteinExistence type="predicted"/>
<sequence>MERKRDDGEGPSLHDCSSFRELEVAAWKASTRAPGDSVVWAAYIHHWGVLIIFDKVHGCPLRRARDAGSCPVTSVRNRQWMNYTLVINKKLNRSCLEEHVKLLTADVVAAMVTRSVSNLDR</sequence>
<organism evidence="1 2">
    <name type="scientific">Eumeta variegata</name>
    <name type="common">Bagworm moth</name>
    <name type="synonym">Eumeta japonica</name>
    <dbReference type="NCBI Taxonomy" id="151549"/>
    <lineage>
        <taxon>Eukaryota</taxon>
        <taxon>Metazoa</taxon>
        <taxon>Ecdysozoa</taxon>
        <taxon>Arthropoda</taxon>
        <taxon>Hexapoda</taxon>
        <taxon>Insecta</taxon>
        <taxon>Pterygota</taxon>
        <taxon>Neoptera</taxon>
        <taxon>Endopterygota</taxon>
        <taxon>Lepidoptera</taxon>
        <taxon>Glossata</taxon>
        <taxon>Ditrysia</taxon>
        <taxon>Tineoidea</taxon>
        <taxon>Psychidae</taxon>
        <taxon>Oiketicinae</taxon>
        <taxon>Eumeta</taxon>
    </lineage>
</organism>
<gene>
    <name evidence="1" type="ORF">EVAR_89697_1</name>
</gene>
<comment type="caution">
    <text evidence="1">The sequence shown here is derived from an EMBL/GenBank/DDBJ whole genome shotgun (WGS) entry which is preliminary data.</text>
</comment>
<accession>A0A4C1WYW4</accession>
<evidence type="ECO:0000313" key="2">
    <source>
        <dbReference type="Proteomes" id="UP000299102"/>
    </source>
</evidence>
<name>A0A4C1WYW4_EUMVA</name>